<dbReference type="CDD" id="cd00293">
    <property type="entry name" value="USP-like"/>
    <property type="match status" value="1"/>
</dbReference>
<evidence type="ECO:0000256" key="1">
    <source>
        <dbReference type="ARBA" id="ARBA00008791"/>
    </source>
</evidence>
<organism evidence="3 4">
    <name type="scientific">Rhodobacter capsulatus</name>
    <name type="common">Rhodopseudomonas capsulata</name>
    <dbReference type="NCBI Taxonomy" id="1061"/>
    <lineage>
        <taxon>Bacteria</taxon>
        <taxon>Pseudomonadati</taxon>
        <taxon>Pseudomonadota</taxon>
        <taxon>Alphaproteobacteria</taxon>
        <taxon>Rhodobacterales</taxon>
        <taxon>Rhodobacter group</taxon>
        <taxon>Rhodobacter</taxon>
    </lineage>
</organism>
<evidence type="ECO:0000259" key="2">
    <source>
        <dbReference type="Pfam" id="PF00582"/>
    </source>
</evidence>
<accession>A0A0Q0QTA9</accession>
<dbReference type="Proteomes" id="UP000183812">
    <property type="component" value="Unassembled WGS sequence"/>
</dbReference>
<protein>
    <submittedName>
        <fullName evidence="3">Universal stress protein family protein</fullName>
    </submittedName>
</protein>
<dbReference type="PANTHER" id="PTHR46268">
    <property type="entry name" value="STRESS RESPONSE PROTEIN NHAX"/>
    <property type="match status" value="1"/>
</dbReference>
<dbReference type="PRINTS" id="PR01438">
    <property type="entry name" value="UNVRSLSTRESS"/>
</dbReference>
<dbReference type="EMBL" id="FNAY01000017">
    <property type="protein sequence ID" value="SDF78651.1"/>
    <property type="molecule type" value="Genomic_DNA"/>
</dbReference>
<sequence>MAYKTVLTIVTDVSQARLQLESAMAVARAEDAHLEVLCMGVDRTQTGYYYAGATAFVQQEVLDRAQDDARELEQAMRERLAGEEIRWSSEAVVAQIGAIATVVGLRARFADLVVMGHPYGKGRGQELEAAVEAALFEGQSPVMIMPDAAVPSLAPRRVVVAWNQSNEAMNAIRKALPLLKAATLVDITVIDPPAHGPERSDPGGQLSQWLARHGVKVEVSVLAKTLPRISDVINRHVRDTSSEMVVMGAYGHSRFREAILGGATRNMLEMAEVPVLMAH</sequence>
<feature type="domain" description="UspA" evidence="2">
    <location>
        <begin position="156"/>
        <end position="278"/>
    </location>
</feature>
<gene>
    <name evidence="3" type="ORF">SAMN04244550_02840</name>
</gene>
<dbReference type="InterPro" id="IPR006016">
    <property type="entry name" value="UspA"/>
</dbReference>
<comment type="similarity">
    <text evidence="1">Belongs to the universal stress protein A family.</text>
</comment>
<dbReference type="Pfam" id="PF00582">
    <property type="entry name" value="Usp"/>
    <property type="match status" value="1"/>
</dbReference>
<dbReference type="SUPFAM" id="SSF52402">
    <property type="entry name" value="Adenine nucleotide alpha hydrolases-like"/>
    <property type="match status" value="2"/>
</dbReference>
<evidence type="ECO:0000313" key="3">
    <source>
        <dbReference type="EMBL" id="SDF78651.1"/>
    </source>
</evidence>
<dbReference type="Gene3D" id="3.40.50.12370">
    <property type="match status" value="1"/>
</dbReference>
<proteinExistence type="inferred from homology"/>
<dbReference type="RefSeq" id="WP_055212923.1">
    <property type="nucleotide sequence ID" value="NZ_CP061202.1"/>
</dbReference>
<dbReference type="InterPro" id="IPR006015">
    <property type="entry name" value="Universal_stress_UspA"/>
</dbReference>
<evidence type="ECO:0000313" key="4">
    <source>
        <dbReference type="Proteomes" id="UP000183812"/>
    </source>
</evidence>
<reference evidence="3 4" key="1">
    <citation type="submission" date="2016-10" db="EMBL/GenBank/DDBJ databases">
        <authorList>
            <person name="de Groot N.N."/>
        </authorList>
    </citation>
    <scope>NUCLEOTIDE SEQUENCE [LARGE SCALE GENOMIC DNA]</scope>
    <source>
        <strain evidence="4">DSM 938 / 37b4</strain>
    </source>
</reference>
<dbReference type="AlphaFoldDB" id="A0A0Q0QTA9"/>
<dbReference type="OrthoDB" id="9804721at2"/>
<name>A0A0Q0QTA9_RHOCA</name>
<dbReference type="PANTHER" id="PTHR46268:SF15">
    <property type="entry name" value="UNIVERSAL STRESS PROTEIN HP_0031"/>
    <property type="match status" value="1"/>
</dbReference>